<protein>
    <submittedName>
        <fullName evidence="1">Uncharacterized protein</fullName>
    </submittedName>
</protein>
<gene>
    <name evidence="1" type="ORF">O0S10_01900</name>
</gene>
<evidence type="ECO:0000313" key="1">
    <source>
        <dbReference type="EMBL" id="MCZ0859981.1"/>
    </source>
</evidence>
<dbReference type="RefSeq" id="WP_268924205.1">
    <property type="nucleotide sequence ID" value="NZ_JAPTGB010000003.1"/>
</dbReference>
<dbReference type="Proteomes" id="UP001141422">
    <property type="component" value="Unassembled WGS sequence"/>
</dbReference>
<reference evidence="1" key="1">
    <citation type="submission" date="2022-12" db="EMBL/GenBank/DDBJ databases">
        <title>Isolation and characterisation of novel Methanocorpusculum spp. from native Australian herbivores indicates the genus is ancestrally host-associated.</title>
        <authorList>
            <person name="Volmer J.G."/>
            <person name="Soo R.M."/>
            <person name="Evans P.N."/>
            <person name="Hoedt E.C."/>
            <person name="Astorga Alsina A.L."/>
            <person name="Woodcroft B.J."/>
            <person name="Tyson G.W."/>
            <person name="Hugenholtz P."/>
            <person name="Morrison M."/>
        </authorList>
    </citation>
    <scope>NUCLEOTIDE SEQUENCE</scope>
    <source>
        <strain evidence="1">MG</strain>
    </source>
</reference>
<sequence length="112" mass="12188">MTASKSTCELYLPLLKALADGKPKQIAALPDKTGQIYCVLPDDLGIREPKDGSCDYLEPMIAASTELAKACLITKSADNTCQITERGLALLKENPAVVDDAVLRRYPEYKSQ</sequence>
<proteinExistence type="predicted"/>
<name>A0ABT4IEH6_9EURY</name>
<evidence type="ECO:0000313" key="2">
    <source>
        <dbReference type="Proteomes" id="UP001141422"/>
    </source>
</evidence>
<comment type="caution">
    <text evidence="1">The sequence shown here is derived from an EMBL/GenBank/DDBJ whole genome shotgun (WGS) entry which is preliminary data.</text>
</comment>
<accession>A0ABT4IEH6</accession>
<organism evidence="1 2">
    <name type="scientific">Methanocorpusculum petauri</name>
    <dbReference type="NCBI Taxonomy" id="3002863"/>
    <lineage>
        <taxon>Archaea</taxon>
        <taxon>Methanobacteriati</taxon>
        <taxon>Methanobacteriota</taxon>
        <taxon>Stenosarchaea group</taxon>
        <taxon>Methanomicrobia</taxon>
        <taxon>Methanomicrobiales</taxon>
        <taxon>Methanocorpusculaceae</taxon>
        <taxon>Methanocorpusculum</taxon>
    </lineage>
</organism>
<dbReference type="EMBL" id="JAPTGB010000003">
    <property type="protein sequence ID" value="MCZ0859981.1"/>
    <property type="molecule type" value="Genomic_DNA"/>
</dbReference>
<keyword evidence="2" id="KW-1185">Reference proteome</keyword>